<evidence type="ECO:0000256" key="8">
    <source>
        <dbReference type="ARBA" id="ARBA00023136"/>
    </source>
</evidence>
<evidence type="ECO:0000256" key="6">
    <source>
        <dbReference type="ARBA" id="ARBA00022989"/>
    </source>
</evidence>
<comment type="subunit">
    <text evidence="9">Forms a complex with SecF. Part of the essential Sec protein translocation apparatus which comprises SecA, SecYEG and auxiliary proteins SecDF. Other proteins may also be involved.</text>
</comment>
<dbReference type="AlphaFoldDB" id="A0A1M5YD50"/>
<evidence type="ECO:0000259" key="12">
    <source>
        <dbReference type="Pfam" id="PF22599"/>
    </source>
</evidence>
<dbReference type="InterPro" id="IPR054384">
    <property type="entry name" value="SecDF_P1_head"/>
</dbReference>
<organism evidence="13 14">
    <name type="scientific">Clostridium collagenovorans DSM 3089</name>
    <dbReference type="NCBI Taxonomy" id="1121306"/>
    <lineage>
        <taxon>Bacteria</taxon>
        <taxon>Bacillati</taxon>
        <taxon>Bacillota</taxon>
        <taxon>Clostridia</taxon>
        <taxon>Eubacteriales</taxon>
        <taxon>Clostridiaceae</taxon>
        <taxon>Clostridium</taxon>
    </lineage>
</organism>
<comment type="similarity">
    <text evidence="9">Belongs to the SecD/SecF family. SecD subfamily.</text>
</comment>
<dbReference type="Pfam" id="PF02355">
    <property type="entry name" value="SecD_SecF_C"/>
    <property type="match status" value="1"/>
</dbReference>
<dbReference type="Gene3D" id="1.20.1640.10">
    <property type="entry name" value="Multidrug efflux transporter AcrB transmembrane domain"/>
    <property type="match status" value="1"/>
</dbReference>
<reference evidence="13 14" key="1">
    <citation type="submission" date="2016-11" db="EMBL/GenBank/DDBJ databases">
        <authorList>
            <person name="Jaros S."/>
            <person name="Januszkiewicz K."/>
            <person name="Wedrychowicz H."/>
        </authorList>
    </citation>
    <scope>NUCLEOTIDE SEQUENCE [LARGE SCALE GENOMIC DNA]</scope>
    <source>
        <strain evidence="13 14">DSM 3089</strain>
    </source>
</reference>
<dbReference type="GO" id="GO:0043952">
    <property type="term" value="P:protein transport by the Sec complex"/>
    <property type="evidence" value="ECO:0007669"/>
    <property type="project" value="UniProtKB-UniRule"/>
</dbReference>
<dbReference type="OrthoDB" id="9805019at2"/>
<sequence>MKNNKKSKDKAKSVTLLVITILVIATLGFAGLKGFTIAGYKIKPFSQAINRGLDLQGGISVVEEIQAEEVSPEDMSREIEFLSMRVNKLGVSETEVKQEGDKRIRIEIPGIFNSEEVMDVLGKTGELKFVDPNGETILTGKDVKNAVARMNPETQKSEIALEFSDEGKDKFANATKEFVGKQIAIYMDEEKLSEPTVNEPILNGQAVISGSKNLEEAKRDADIIKSGALPLPVKPVSFKTVGSQLGSDAMPNSKKAAILGVGLVFIFMLAVYRLPGLVADLALVLFILLDLYVFVAMEGTLTLAGIAGLLLTIGMAVDANVLIFERIKEEIQSGKSIKASVNAGFDRALTSILDSNITTMIAGIILYNFGTGSVRGFAVTLMIGIVISVFTALIFTKFILRLLLNIGILEKPGYFGVKRG</sequence>
<dbReference type="GO" id="GO:0006605">
    <property type="term" value="P:protein targeting"/>
    <property type="evidence" value="ECO:0007669"/>
    <property type="project" value="UniProtKB-UniRule"/>
</dbReference>
<keyword evidence="7 9" id="KW-0811">Translocation</keyword>
<name>A0A1M5YD50_9CLOT</name>
<evidence type="ECO:0000313" key="14">
    <source>
        <dbReference type="Proteomes" id="UP000184526"/>
    </source>
</evidence>
<dbReference type="PANTHER" id="PTHR30081:SF1">
    <property type="entry name" value="PROTEIN TRANSLOCASE SUBUNIT SECD"/>
    <property type="match status" value="1"/>
</dbReference>
<keyword evidence="14" id="KW-1185">Reference proteome</keyword>
<dbReference type="InterPro" id="IPR048631">
    <property type="entry name" value="SecD_1st"/>
</dbReference>
<dbReference type="GO" id="GO:0005886">
    <property type="term" value="C:plasma membrane"/>
    <property type="evidence" value="ECO:0007669"/>
    <property type="project" value="UniProtKB-SubCell"/>
</dbReference>
<dbReference type="InterPro" id="IPR055344">
    <property type="entry name" value="SecD_SecF_C_bact"/>
</dbReference>
<evidence type="ECO:0000256" key="4">
    <source>
        <dbReference type="ARBA" id="ARBA00022692"/>
    </source>
</evidence>
<dbReference type="GO" id="GO:0065002">
    <property type="term" value="P:intracellular protein transmembrane transport"/>
    <property type="evidence" value="ECO:0007669"/>
    <property type="project" value="UniProtKB-UniRule"/>
</dbReference>
<feature type="transmembrane region" description="Helical" evidence="9">
    <location>
        <begin position="256"/>
        <end position="274"/>
    </location>
</feature>
<dbReference type="STRING" id="1121306.SAMN02745196_02836"/>
<evidence type="ECO:0000256" key="2">
    <source>
        <dbReference type="ARBA" id="ARBA00022448"/>
    </source>
</evidence>
<dbReference type="NCBIfam" id="TIGR00916">
    <property type="entry name" value="2A0604s01"/>
    <property type="match status" value="1"/>
</dbReference>
<comment type="subcellular location">
    <subcellularLocation>
        <location evidence="1 9">Cell membrane</location>
        <topology evidence="1 9">Multi-pass membrane protein</topology>
    </subcellularLocation>
</comment>
<gene>
    <name evidence="9" type="primary">secD</name>
    <name evidence="13" type="ORF">SAMN02745196_02836</name>
</gene>
<keyword evidence="8 9" id="KW-0472">Membrane</keyword>
<dbReference type="FunFam" id="1.20.1640.10:FF:000004">
    <property type="entry name" value="Protein translocase subunit SecD"/>
    <property type="match status" value="1"/>
</dbReference>
<accession>A0A1M5YD50</accession>
<dbReference type="InterPro" id="IPR022813">
    <property type="entry name" value="SecD/SecF_arch_bac"/>
</dbReference>
<keyword evidence="4 9" id="KW-0812">Transmembrane</keyword>
<comment type="caution">
    <text evidence="9">Lacks conserved residue(s) required for the propagation of feature annotation.</text>
</comment>
<dbReference type="InterPro" id="IPR048634">
    <property type="entry name" value="SecD_SecF_C"/>
</dbReference>
<comment type="function">
    <text evidence="9">Part of the Sec protein translocase complex. Interacts with the SecYEG preprotein conducting channel. SecDF uses the proton motive force (PMF) to complete protein translocation after the ATP-dependent function of SecA.</text>
</comment>
<dbReference type="PANTHER" id="PTHR30081">
    <property type="entry name" value="PROTEIN-EXPORT MEMBRANE PROTEIN SEC"/>
    <property type="match status" value="1"/>
</dbReference>
<keyword evidence="6 9" id="KW-1133">Transmembrane helix</keyword>
<evidence type="ECO:0000256" key="5">
    <source>
        <dbReference type="ARBA" id="ARBA00022927"/>
    </source>
</evidence>
<evidence type="ECO:0000256" key="1">
    <source>
        <dbReference type="ARBA" id="ARBA00004651"/>
    </source>
</evidence>
<dbReference type="Gene3D" id="3.30.70.3400">
    <property type="match status" value="1"/>
</dbReference>
<feature type="domain" description="Protein export membrane protein SecD/SecF C-terminal" evidence="10">
    <location>
        <begin position="236"/>
        <end position="402"/>
    </location>
</feature>
<evidence type="ECO:0000256" key="3">
    <source>
        <dbReference type="ARBA" id="ARBA00022475"/>
    </source>
</evidence>
<keyword evidence="3 9" id="KW-1003">Cell membrane</keyword>
<evidence type="ECO:0000256" key="7">
    <source>
        <dbReference type="ARBA" id="ARBA00023010"/>
    </source>
</evidence>
<feature type="domain" description="SecDF P1 head subdomain" evidence="12">
    <location>
        <begin position="135"/>
        <end position="230"/>
    </location>
</feature>
<dbReference type="Gene3D" id="3.30.1360.200">
    <property type="match status" value="1"/>
</dbReference>
<dbReference type="NCBIfam" id="TIGR01129">
    <property type="entry name" value="secD"/>
    <property type="match status" value="1"/>
</dbReference>
<dbReference type="HAMAP" id="MF_01463_B">
    <property type="entry name" value="SecD_B"/>
    <property type="match status" value="1"/>
</dbReference>
<dbReference type="InterPro" id="IPR005791">
    <property type="entry name" value="SecD"/>
</dbReference>
<dbReference type="Proteomes" id="UP000184526">
    <property type="component" value="Unassembled WGS sequence"/>
</dbReference>
<feature type="transmembrane region" description="Helical" evidence="9">
    <location>
        <begin position="345"/>
        <end position="370"/>
    </location>
</feature>
<dbReference type="Pfam" id="PF21760">
    <property type="entry name" value="SecD_1st"/>
    <property type="match status" value="1"/>
</dbReference>
<feature type="transmembrane region" description="Helical" evidence="9">
    <location>
        <begin position="376"/>
        <end position="400"/>
    </location>
</feature>
<evidence type="ECO:0000259" key="11">
    <source>
        <dbReference type="Pfam" id="PF21760"/>
    </source>
</evidence>
<evidence type="ECO:0000313" key="13">
    <source>
        <dbReference type="EMBL" id="SHI09902.1"/>
    </source>
</evidence>
<dbReference type="RefSeq" id="WP_072832654.1">
    <property type="nucleotide sequence ID" value="NZ_FQXP01000013.1"/>
</dbReference>
<proteinExistence type="inferred from homology"/>
<evidence type="ECO:0000256" key="9">
    <source>
        <dbReference type="HAMAP-Rule" id="MF_01463"/>
    </source>
</evidence>
<feature type="domain" description="Protein translocase subunit SecDF P1" evidence="11">
    <location>
        <begin position="75"/>
        <end position="133"/>
    </location>
</feature>
<dbReference type="Pfam" id="PF22599">
    <property type="entry name" value="SecDF_P1_head"/>
    <property type="match status" value="1"/>
</dbReference>
<dbReference type="SUPFAM" id="SSF82866">
    <property type="entry name" value="Multidrug efflux transporter AcrB transmembrane domain"/>
    <property type="match status" value="1"/>
</dbReference>
<dbReference type="EMBL" id="FQXP01000013">
    <property type="protein sequence ID" value="SHI09902.1"/>
    <property type="molecule type" value="Genomic_DNA"/>
</dbReference>
<keyword evidence="5 9" id="KW-0653">Protein transport</keyword>
<dbReference type="GO" id="GO:0015450">
    <property type="term" value="F:protein-transporting ATPase activity"/>
    <property type="evidence" value="ECO:0007669"/>
    <property type="project" value="InterPro"/>
</dbReference>
<evidence type="ECO:0000259" key="10">
    <source>
        <dbReference type="Pfam" id="PF02355"/>
    </source>
</evidence>
<protein>
    <recommendedName>
        <fullName evidence="9">Protein translocase subunit SecD</fullName>
    </recommendedName>
</protein>
<keyword evidence="2 9" id="KW-0813">Transport</keyword>